<evidence type="ECO:0000313" key="2">
    <source>
        <dbReference type="Proteomes" id="UP000306102"/>
    </source>
</evidence>
<organism evidence="1 2">
    <name type="scientific">Camellia sinensis var. sinensis</name>
    <name type="common">China tea</name>
    <dbReference type="NCBI Taxonomy" id="542762"/>
    <lineage>
        <taxon>Eukaryota</taxon>
        <taxon>Viridiplantae</taxon>
        <taxon>Streptophyta</taxon>
        <taxon>Embryophyta</taxon>
        <taxon>Tracheophyta</taxon>
        <taxon>Spermatophyta</taxon>
        <taxon>Magnoliopsida</taxon>
        <taxon>eudicotyledons</taxon>
        <taxon>Gunneridae</taxon>
        <taxon>Pentapetalae</taxon>
        <taxon>asterids</taxon>
        <taxon>Ericales</taxon>
        <taxon>Theaceae</taxon>
        <taxon>Camellia</taxon>
    </lineage>
</organism>
<keyword evidence="2" id="KW-1185">Reference proteome</keyword>
<dbReference type="Proteomes" id="UP000306102">
    <property type="component" value="Unassembled WGS sequence"/>
</dbReference>
<sequence>MCVLRTISPTDLSEVWINLAHPSSKFIVSSVGTVCGKSQLRLTVVLIVARDPFPVTSPSLSSGWMVTTRSMASQHNVIDPKQSLFTQITHHTTEKNSRPLLDRSRSVLVEHRLPLQEQLSPIFRSSASKRDGFEASLCRTSWPATIGRPSGDYEYIYVLMKDNNGGGDETERLIADMDFSNLQVGIKLIPYLHLLKFVAIYKLKSRYNTEWSSTQMFQMKFCSWRSSARTSSQMSGQVPVVKDDYRGCRAYCWFDNRSEAELKLPTGHPPNVLSNVHPDVPAEKQKFAENWPDRLIA</sequence>
<name>A0A4S4DW75_CAMSN</name>
<dbReference type="STRING" id="542762.A0A4S4DW75"/>
<dbReference type="Pfam" id="PF04720">
    <property type="entry name" value="PDDEXK_6"/>
    <property type="match status" value="1"/>
</dbReference>
<accession>A0A4S4DW75</accession>
<dbReference type="AlphaFoldDB" id="A0A4S4DW75"/>
<evidence type="ECO:0000313" key="1">
    <source>
        <dbReference type="EMBL" id="THG07603.1"/>
    </source>
</evidence>
<reference evidence="1 2" key="1">
    <citation type="journal article" date="2018" name="Proc. Natl. Acad. Sci. U.S.A.">
        <title>Draft genome sequence of Camellia sinensis var. sinensis provides insights into the evolution of the tea genome and tea quality.</title>
        <authorList>
            <person name="Wei C."/>
            <person name="Yang H."/>
            <person name="Wang S."/>
            <person name="Zhao J."/>
            <person name="Liu C."/>
            <person name="Gao L."/>
            <person name="Xia E."/>
            <person name="Lu Y."/>
            <person name="Tai Y."/>
            <person name="She G."/>
            <person name="Sun J."/>
            <person name="Cao H."/>
            <person name="Tong W."/>
            <person name="Gao Q."/>
            <person name="Li Y."/>
            <person name="Deng W."/>
            <person name="Jiang X."/>
            <person name="Wang W."/>
            <person name="Chen Q."/>
            <person name="Zhang S."/>
            <person name="Li H."/>
            <person name="Wu J."/>
            <person name="Wang P."/>
            <person name="Li P."/>
            <person name="Shi C."/>
            <person name="Zheng F."/>
            <person name="Jian J."/>
            <person name="Huang B."/>
            <person name="Shan D."/>
            <person name="Shi M."/>
            <person name="Fang C."/>
            <person name="Yue Y."/>
            <person name="Li F."/>
            <person name="Li D."/>
            <person name="Wei S."/>
            <person name="Han B."/>
            <person name="Jiang C."/>
            <person name="Yin Y."/>
            <person name="Xia T."/>
            <person name="Zhang Z."/>
            <person name="Bennetzen J.L."/>
            <person name="Zhao S."/>
            <person name="Wan X."/>
        </authorList>
    </citation>
    <scope>NUCLEOTIDE SEQUENCE [LARGE SCALE GENOMIC DNA]</scope>
    <source>
        <strain evidence="2">cv. Shuchazao</strain>
        <tissue evidence="1">Leaf</tissue>
    </source>
</reference>
<dbReference type="InterPro" id="IPR006502">
    <property type="entry name" value="PDDEXK-like"/>
</dbReference>
<dbReference type="EMBL" id="SDRB02009878">
    <property type="protein sequence ID" value="THG07603.1"/>
    <property type="molecule type" value="Genomic_DNA"/>
</dbReference>
<protein>
    <submittedName>
        <fullName evidence="1">Uncharacterized protein</fullName>
    </submittedName>
</protein>
<gene>
    <name evidence="1" type="ORF">TEA_014184</name>
</gene>
<comment type="caution">
    <text evidence="1">The sequence shown here is derived from an EMBL/GenBank/DDBJ whole genome shotgun (WGS) entry which is preliminary data.</text>
</comment>
<proteinExistence type="predicted"/>